<dbReference type="Gene3D" id="3.90.226.10">
    <property type="entry name" value="2-enoyl-CoA Hydratase, Chain A, domain 1"/>
    <property type="match status" value="1"/>
</dbReference>
<evidence type="ECO:0000313" key="3">
    <source>
        <dbReference type="Proteomes" id="UP000660611"/>
    </source>
</evidence>
<dbReference type="GO" id="GO:0007165">
    <property type="term" value="P:signal transduction"/>
    <property type="evidence" value="ECO:0007669"/>
    <property type="project" value="TreeGrafter"/>
</dbReference>
<proteinExistence type="predicted"/>
<dbReference type="EMBL" id="BONQ01000110">
    <property type="protein sequence ID" value="GIG48888.1"/>
    <property type="molecule type" value="Genomic_DNA"/>
</dbReference>
<dbReference type="SMART" id="SM00245">
    <property type="entry name" value="TSPc"/>
    <property type="match status" value="1"/>
</dbReference>
<reference evidence="2" key="1">
    <citation type="submission" date="2021-01" db="EMBL/GenBank/DDBJ databases">
        <title>Whole genome shotgun sequence of Dactylosporangium siamense NBRC 106093.</title>
        <authorList>
            <person name="Komaki H."/>
            <person name="Tamura T."/>
        </authorList>
    </citation>
    <scope>NUCLEOTIDE SEQUENCE</scope>
    <source>
        <strain evidence="2">NBRC 106093</strain>
    </source>
</reference>
<organism evidence="2 3">
    <name type="scientific">Dactylosporangium siamense</name>
    <dbReference type="NCBI Taxonomy" id="685454"/>
    <lineage>
        <taxon>Bacteria</taxon>
        <taxon>Bacillati</taxon>
        <taxon>Actinomycetota</taxon>
        <taxon>Actinomycetes</taxon>
        <taxon>Micromonosporales</taxon>
        <taxon>Micromonosporaceae</taxon>
        <taxon>Dactylosporangium</taxon>
    </lineage>
</organism>
<dbReference type="PANTHER" id="PTHR32060">
    <property type="entry name" value="TAIL-SPECIFIC PROTEASE"/>
    <property type="match status" value="1"/>
</dbReference>
<dbReference type="InterPro" id="IPR029045">
    <property type="entry name" value="ClpP/crotonase-like_dom_sf"/>
</dbReference>
<protein>
    <submittedName>
        <fullName evidence="2">Peptidase S41</fullName>
    </submittedName>
</protein>
<dbReference type="Pfam" id="PF03572">
    <property type="entry name" value="Peptidase_S41"/>
    <property type="match status" value="1"/>
</dbReference>
<dbReference type="SUPFAM" id="SSF52096">
    <property type="entry name" value="ClpP/crotonase"/>
    <property type="match status" value="1"/>
</dbReference>
<dbReference type="GO" id="GO:0004175">
    <property type="term" value="F:endopeptidase activity"/>
    <property type="evidence" value="ECO:0007669"/>
    <property type="project" value="TreeGrafter"/>
</dbReference>
<dbReference type="GO" id="GO:0006508">
    <property type="term" value="P:proteolysis"/>
    <property type="evidence" value="ECO:0007669"/>
    <property type="project" value="InterPro"/>
</dbReference>
<comment type="caution">
    <text evidence="2">The sequence shown here is derived from an EMBL/GenBank/DDBJ whole genome shotgun (WGS) entry which is preliminary data.</text>
</comment>
<keyword evidence="3" id="KW-1185">Reference proteome</keyword>
<dbReference type="GO" id="GO:0008236">
    <property type="term" value="F:serine-type peptidase activity"/>
    <property type="evidence" value="ECO:0007669"/>
    <property type="project" value="InterPro"/>
</dbReference>
<dbReference type="Proteomes" id="UP000660611">
    <property type="component" value="Unassembled WGS sequence"/>
</dbReference>
<gene>
    <name evidence="2" type="ORF">Dsi01nite_069290</name>
</gene>
<sequence length="296" mass="31904">MGITGDWRQRRTRRYLLHALEIVERRALFRDTVDWPEVRAEAVAACAGAVAYADTHQTLKAVAKRAGGMHSGLRPPKPSGAWGGATMPSGEVVDGIGRLRLPSCGGGARTYRDTGHRLMRDLTAAGPHGWVVDLRGNQGGNMWPMLSVAGSLLPDGVLGYFVPPAGPDLEWRVRDGRVLLDNRRVRFGARTTARTIGPHRPDVPVAVLTDGQTGSSGEAVAVAFRGRPDVRTFGSETAGMTSSNETYQLRDGALLSVTASWFADHHHTVHRGPLQPDESGGTDPLAAAVDWIRRAR</sequence>
<evidence type="ECO:0000259" key="1">
    <source>
        <dbReference type="SMART" id="SM00245"/>
    </source>
</evidence>
<feature type="domain" description="Tail specific protease" evidence="1">
    <location>
        <begin position="66"/>
        <end position="281"/>
    </location>
</feature>
<dbReference type="GO" id="GO:0030288">
    <property type="term" value="C:outer membrane-bounded periplasmic space"/>
    <property type="evidence" value="ECO:0007669"/>
    <property type="project" value="TreeGrafter"/>
</dbReference>
<accession>A0A919PUX5</accession>
<dbReference type="PANTHER" id="PTHR32060:SF30">
    <property type="entry name" value="CARBOXY-TERMINAL PROCESSING PROTEASE CTPA"/>
    <property type="match status" value="1"/>
</dbReference>
<dbReference type="InterPro" id="IPR005151">
    <property type="entry name" value="Tail-specific_protease"/>
</dbReference>
<name>A0A919PUX5_9ACTN</name>
<dbReference type="AlphaFoldDB" id="A0A919PUX5"/>
<dbReference type="RefSeq" id="WP_203850586.1">
    <property type="nucleotide sequence ID" value="NZ_BAAAVW010000020.1"/>
</dbReference>
<evidence type="ECO:0000313" key="2">
    <source>
        <dbReference type="EMBL" id="GIG48888.1"/>
    </source>
</evidence>